<name>B3FJH9_BP201</name>
<proteinExistence type="predicted"/>
<dbReference type="InterPro" id="IPR038469">
    <property type="entry name" value="tRNAHis_GuaTrfase_Thg1_sf"/>
</dbReference>
<dbReference type="GO" id="GO:0000287">
    <property type="term" value="F:magnesium ion binding"/>
    <property type="evidence" value="ECO:0007669"/>
    <property type="project" value="InterPro"/>
</dbReference>
<dbReference type="RefSeq" id="YP_001957040.1">
    <property type="nucleotide sequence ID" value="NC_010821.1"/>
</dbReference>
<dbReference type="Pfam" id="PF04446">
    <property type="entry name" value="Thg1"/>
    <property type="match status" value="1"/>
</dbReference>
<dbReference type="OrthoDB" id="8398at10239"/>
<dbReference type="KEGG" id="vg:6372511"/>
<dbReference type="Gene3D" id="3.30.70.3000">
    <property type="match status" value="1"/>
</dbReference>
<organismHost>
    <name type="scientific">Pseudomonas chlororaphis</name>
    <dbReference type="NCBI Taxonomy" id="587753"/>
</organismHost>
<dbReference type="Proteomes" id="UP000002421">
    <property type="component" value="Segment"/>
</dbReference>
<dbReference type="PANTHER" id="PTHR12729">
    <property type="entry name" value="TRNA(HIS) GUANYLYLTRANSFERASE-RELATED"/>
    <property type="match status" value="1"/>
</dbReference>
<reference evidence="2 3" key="1">
    <citation type="journal article" date="2008" name="Virology">
        <title>Characterization of Pseudomonas chlororaphis myovirus 201varphi2-1 via genomic sequencing, mass spectrometry, and electron microscopy.</title>
        <authorList>
            <person name="Thomas J.A."/>
            <person name="Rolando M.R."/>
            <person name="Carroll C.A."/>
            <person name="Shen P.S."/>
            <person name="Belnap D.M."/>
            <person name="Weintraub S.T."/>
            <person name="Serwer P."/>
            <person name="Hardies S.C."/>
        </authorList>
    </citation>
    <scope>NUCLEOTIDE SEQUENCE</scope>
</reference>
<evidence type="ECO:0000313" key="2">
    <source>
        <dbReference type="EMBL" id="ABY63144.1"/>
    </source>
</evidence>
<evidence type="ECO:0000259" key="1">
    <source>
        <dbReference type="Pfam" id="PF04446"/>
    </source>
</evidence>
<dbReference type="PANTHER" id="PTHR12729:SF1">
    <property type="entry name" value="TRNAHIS GUANYLYLTRANSFERASE CATALYTIC DOMAIN-CONTAINING PROTEIN"/>
    <property type="match status" value="1"/>
</dbReference>
<organism evidence="2 3">
    <name type="scientific">Pseudomonas phage 201phi2-1</name>
    <name type="common">Pseudomonas chlororaphis phage 201phi2-1</name>
    <dbReference type="NCBI Taxonomy" id="198110"/>
    <lineage>
        <taxon>Viruses</taxon>
        <taxon>Duplodnaviria</taxon>
        <taxon>Heunggongvirae</taxon>
        <taxon>Uroviricota</taxon>
        <taxon>Caudoviricetes</taxon>
        <taxon>Chimalliviridae</taxon>
        <taxon>Serwervirus</taxon>
        <taxon>Serwervirus 201phi21</taxon>
    </lineage>
</organism>
<feature type="domain" description="tRNAHis guanylyltransferase catalytic" evidence="1">
    <location>
        <begin position="7"/>
        <end position="138"/>
    </location>
</feature>
<dbReference type="GO" id="GO:0006400">
    <property type="term" value="P:tRNA modification"/>
    <property type="evidence" value="ECO:0007669"/>
    <property type="project" value="InterPro"/>
</dbReference>
<dbReference type="GO" id="GO:0008193">
    <property type="term" value="F:tRNA guanylyltransferase activity"/>
    <property type="evidence" value="ECO:0007669"/>
    <property type="project" value="InterPro"/>
</dbReference>
<evidence type="ECO:0000313" key="3">
    <source>
        <dbReference type="Proteomes" id="UP000002421"/>
    </source>
</evidence>
<gene>
    <name evidence="2" type="ORF">201phi2-1p319</name>
</gene>
<dbReference type="EMBL" id="EU197055">
    <property type="protein sequence ID" value="ABY63144.1"/>
    <property type="molecule type" value="Genomic_DNA"/>
</dbReference>
<keyword evidence="3" id="KW-1185">Reference proteome</keyword>
<dbReference type="InterPro" id="IPR007537">
    <property type="entry name" value="tRNAHis_GuaTrfase_Thg1"/>
</dbReference>
<protein>
    <submittedName>
        <fullName evidence="2">Putative Thg1</fullName>
    </submittedName>
</protein>
<accession>B3FJH9</accession>
<sequence length="270" mass="31986">MKDQLGDRMKMFENDFIVKRFMPGLPIVARIDGRGFSRFTRGMKRPYDPDMSAAMIHTTRELVKHTQATVGYTQSDEITLIWYSNDYKSMNWFDGRVQKMVSLLGSHATLYFNQYIMQYMPQYAKRNPTFDARVWNVPSLEEAANVLVWREWDATKNSIQMAGHHYFSNKELHKKNTSEIQEMLWSQHDVNWHHYPVFFKRGTYIGWKQFRAGRRLTDEEMLLLPPKHHAHKNDGWIEKETRVLTELSLPPITQIENRVEFFFGAKTKGV</sequence>
<dbReference type="InterPro" id="IPR024956">
    <property type="entry name" value="tRNAHis_GuaTrfase_cat"/>
</dbReference>